<proteinExistence type="predicted"/>
<dbReference type="EMBL" id="CH940649">
    <property type="protein sequence ID" value="KRF81812.1"/>
    <property type="molecule type" value="Genomic_DNA"/>
</dbReference>
<dbReference type="InterPro" id="IPR036880">
    <property type="entry name" value="Kunitz_BPTI_sf"/>
</dbReference>
<gene>
    <name evidence="6" type="primary">Dvir\GJ25998</name>
    <name evidence="6" type="ORF">Dvir_GJ25998</name>
</gene>
<dbReference type="PRINTS" id="PR00759">
    <property type="entry name" value="BASICPTASE"/>
</dbReference>
<dbReference type="Gene3D" id="4.10.410.10">
    <property type="entry name" value="Pancreatic trypsin inhibitor Kunitz domain"/>
    <property type="match status" value="1"/>
</dbReference>
<evidence type="ECO:0000313" key="7">
    <source>
        <dbReference type="Proteomes" id="UP000008792"/>
    </source>
</evidence>
<dbReference type="InParanoid" id="A0A0Q9WL61"/>
<evidence type="ECO:0000313" key="6">
    <source>
        <dbReference type="EMBL" id="KRF81812.1"/>
    </source>
</evidence>
<keyword evidence="1" id="KW-0646">Protease inhibitor</keyword>
<dbReference type="PANTHER" id="PTHR10083:SF374">
    <property type="entry name" value="BPTI_KUNITZ INHIBITOR DOMAIN-CONTAINING PROTEIN"/>
    <property type="match status" value="1"/>
</dbReference>
<dbReference type="SMR" id="A0A0Q9WL61"/>
<feature type="domain" description="BPTI/Kunitz inhibitor" evidence="5">
    <location>
        <begin position="26"/>
        <end position="77"/>
    </location>
</feature>
<dbReference type="Proteomes" id="UP000008792">
    <property type="component" value="Unassembled WGS sequence"/>
</dbReference>
<keyword evidence="4" id="KW-0732">Signal</keyword>
<evidence type="ECO:0000259" key="5">
    <source>
        <dbReference type="PROSITE" id="PS50279"/>
    </source>
</evidence>
<evidence type="ECO:0000256" key="1">
    <source>
        <dbReference type="ARBA" id="ARBA00022690"/>
    </source>
</evidence>
<dbReference type="KEGG" id="dvi:26530768"/>
<dbReference type="PROSITE" id="PS00280">
    <property type="entry name" value="BPTI_KUNITZ_1"/>
    <property type="match status" value="1"/>
</dbReference>
<dbReference type="Pfam" id="PF00014">
    <property type="entry name" value="Kunitz_BPTI"/>
    <property type="match status" value="1"/>
</dbReference>
<dbReference type="PANTHER" id="PTHR10083">
    <property type="entry name" value="KUNITZ-TYPE PROTEASE INHIBITOR-RELATED"/>
    <property type="match status" value="1"/>
</dbReference>
<keyword evidence="7" id="KW-1185">Reference proteome</keyword>
<reference evidence="6 7" key="1">
    <citation type="journal article" date="2007" name="Nature">
        <title>Evolution of genes and genomes on the Drosophila phylogeny.</title>
        <authorList>
            <consortium name="Drosophila 12 Genomes Consortium"/>
            <person name="Clark A.G."/>
            <person name="Eisen M.B."/>
            <person name="Smith D.R."/>
            <person name="Bergman C.M."/>
            <person name="Oliver B."/>
            <person name="Markow T.A."/>
            <person name="Kaufman T.C."/>
            <person name="Kellis M."/>
            <person name="Gelbart W."/>
            <person name="Iyer V.N."/>
            <person name="Pollard D.A."/>
            <person name="Sackton T.B."/>
            <person name="Larracuente A.M."/>
            <person name="Singh N.D."/>
            <person name="Abad J.P."/>
            <person name="Abt D.N."/>
            <person name="Adryan B."/>
            <person name="Aguade M."/>
            <person name="Akashi H."/>
            <person name="Anderson W.W."/>
            <person name="Aquadro C.F."/>
            <person name="Ardell D.H."/>
            <person name="Arguello R."/>
            <person name="Artieri C.G."/>
            <person name="Barbash D.A."/>
            <person name="Barker D."/>
            <person name="Barsanti P."/>
            <person name="Batterham P."/>
            <person name="Batzoglou S."/>
            <person name="Begun D."/>
            <person name="Bhutkar A."/>
            <person name="Blanco E."/>
            <person name="Bosak S.A."/>
            <person name="Bradley R.K."/>
            <person name="Brand A.D."/>
            <person name="Brent M.R."/>
            <person name="Brooks A.N."/>
            <person name="Brown R.H."/>
            <person name="Butlin R.K."/>
            <person name="Caggese C."/>
            <person name="Calvi B.R."/>
            <person name="Bernardo de Carvalho A."/>
            <person name="Caspi A."/>
            <person name="Castrezana S."/>
            <person name="Celniker S.E."/>
            <person name="Chang J.L."/>
            <person name="Chapple C."/>
            <person name="Chatterji S."/>
            <person name="Chinwalla A."/>
            <person name="Civetta A."/>
            <person name="Clifton S.W."/>
            <person name="Comeron J.M."/>
            <person name="Costello J.C."/>
            <person name="Coyne J.A."/>
            <person name="Daub J."/>
            <person name="David R.G."/>
            <person name="Delcher A.L."/>
            <person name="Delehaunty K."/>
            <person name="Do C.B."/>
            <person name="Ebling H."/>
            <person name="Edwards K."/>
            <person name="Eickbush T."/>
            <person name="Evans J.D."/>
            <person name="Filipski A."/>
            <person name="Findeiss S."/>
            <person name="Freyhult E."/>
            <person name="Fulton L."/>
            <person name="Fulton R."/>
            <person name="Garcia A.C."/>
            <person name="Gardiner A."/>
            <person name="Garfield D.A."/>
            <person name="Garvin B.E."/>
            <person name="Gibson G."/>
            <person name="Gilbert D."/>
            <person name="Gnerre S."/>
            <person name="Godfrey J."/>
            <person name="Good R."/>
            <person name="Gotea V."/>
            <person name="Gravely B."/>
            <person name="Greenberg A.J."/>
            <person name="Griffiths-Jones S."/>
            <person name="Gross S."/>
            <person name="Guigo R."/>
            <person name="Gustafson E.A."/>
            <person name="Haerty W."/>
            <person name="Hahn M.W."/>
            <person name="Halligan D.L."/>
            <person name="Halpern A.L."/>
            <person name="Halter G.M."/>
            <person name="Han M.V."/>
            <person name="Heger A."/>
            <person name="Hillier L."/>
            <person name="Hinrichs A.S."/>
            <person name="Holmes I."/>
            <person name="Hoskins R.A."/>
            <person name="Hubisz M.J."/>
            <person name="Hultmark D."/>
            <person name="Huntley M.A."/>
            <person name="Jaffe D.B."/>
            <person name="Jagadeeshan S."/>
            <person name="Jeck W.R."/>
            <person name="Johnson J."/>
            <person name="Jones C.D."/>
            <person name="Jordan W.C."/>
            <person name="Karpen G.H."/>
            <person name="Kataoka E."/>
            <person name="Keightley P.D."/>
            <person name="Kheradpour P."/>
            <person name="Kirkness E.F."/>
            <person name="Koerich L.B."/>
            <person name="Kristiansen K."/>
            <person name="Kudrna D."/>
            <person name="Kulathinal R.J."/>
            <person name="Kumar S."/>
            <person name="Kwok R."/>
            <person name="Lander E."/>
            <person name="Langley C.H."/>
            <person name="Lapoint R."/>
            <person name="Lazzaro B.P."/>
            <person name="Lee S.J."/>
            <person name="Levesque L."/>
            <person name="Li R."/>
            <person name="Lin C.F."/>
            <person name="Lin M.F."/>
            <person name="Lindblad-Toh K."/>
            <person name="Llopart A."/>
            <person name="Long M."/>
            <person name="Low L."/>
            <person name="Lozovsky E."/>
            <person name="Lu J."/>
            <person name="Luo M."/>
            <person name="Machado C.A."/>
            <person name="Makalowski W."/>
            <person name="Marzo M."/>
            <person name="Matsuda M."/>
            <person name="Matzkin L."/>
            <person name="McAllister B."/>
            <person name="McBride C.S."/>
            <person name="McKernan B."/>
            <person name="McKernan K."/>
            <person name="Mendez-Lago M."/>
            <person name="Minx P."/>
            <person name="Mollenhauer M.U."/>
            <person name="Montooth K."/>
            <person name="Mount S.M."/>
            <person name="Mu X."/>
            <person name="Myers E."/>
            <person name="Negre B."/>
            <person name="Newfeld S."/>
            <person name="Nielsen R."/>
            <person name="Noor M.A."/>
            <person name="O'Grady P."/>
            <person name="Pachter L."/>
            <person name="Papaceit M."/>
            <person name="Parisi M.J."/>
            <person name="Parisi M."/>
            <person name="Parts L."/>
            <person name="Pedersen J.S."/>
            <person name="Pesole G."/>
            <person name="Phillippy A.M."/>
            <person name="Ponting C.P."/>
            <person name="Pop M."/>
            <person name="Porcelli D."/>
            <person name="Powell J.R."/>
            <person name="Prohaska S."/>
            <person name="Pruitt K."/>
            <person name="Puig M."/>
            <person name="Quesneville H."/>
            <person name="Ram K.R."/>
            <person name="Rand D."/>
            <person name="Rasmussen M.D."/>
            <person name="Reed L.K."/>
            <person name="Reenan R."/>
            <person name="Reily A."/>
            <person name="Remington K.A."/>
            <person name="Rieger T.T."/>
            <person name="Ritchie M.G."/>
            <person name="Robin C."/>
            <person name="Rogers Y.H."/>
            <person name="Rohde C."/>
            <person name="Rozas J."/>
            <person name="Rubenfield M.J."/>
            <person name="Ruiz A."/>
            <person name="Russo S."/>
            <person name="Salzberg S.L."/>
            <person name="Sanchez-Gracia A."/>
            <person name="Saranga D.J."/>
            <person name="Sato H."/>
            <person name="Schaeffer S.W."/>
            <person name="Schatz M.C."/>
            <person name="Schlenke T."/>
            <person name="Schwartz R."/>
            <person name="Segarra C."/>
            <person name="Singh R.S."/>
            <person name="Sirot L."/>
            <person name="Sirota M."/>
            <person name="Sisneros N.B."/>
            <person name="Smith C.D."/>
            <person name="Smith T.F."/>
            <person name="Spieth J."/>
            <person name="Stage D.E."/>
            <person name="Stark A."/>
            <person name="Stephan W."/>
            <person name="Strausberg R.L."/>
            <person name="Strempel S."/>
            <person name="Sturgill D."/>
            <person name="Sutton G."/>
            <person name="Sutton G.G."/>
            <person name="Tao W."/>
            <person name="Teichmann S."/>
            <person name="Tobari Y.N."/>
            <person name="Tomimura Y."/>
            <person name="Tsolas J.M."/>
            <person name="Valente V.L."/>
            <person name="Venter E."/>
            <person name="Venter J.C."/>
            <person name="Vicario S."/>
            <person name="Vieira F.G."/>
            <person name="Vilella A.J."/>
            <person name="Villasante A."/>
            <person name="Walenz B."/>
            <person name="Wang J."/>
            <person name="Wasserman M."/>
            <person name="Watts T."/>
            <person name="Wilson D."/>
            <person name="Wilson R.K."/>
            <person name="Wing R.A."/>
            <person name="Wolfner M.F."/>
            <person name="Wong A."/>
            <person name="Wong G.K."/>
            <person name="Wu C.I."/>
            <person name="Wu G."/>
            <person name="Yamamoto D."/>
            <person name="Yang H.P."/>
            <person name="Yang S.P."/>
            <person name="Yorke J.A."/>
            <person name="Yoshida K."/>
            <person name="Zdobnov E."/>
            <person name="Zhang P."/>
            <person name="Zhang Y."/>
            <person name="Zimin A.V."/>
            <person name="Baldwin J."/>
            <person name="Abdouelleil A."/>
            <person name="Abdulkadir J."/>
            <person name="Abebe A."/>
            <person name="Abera B."/>
            <person name="Abreu J."/>
            <person name="Acer S.C."/>
            <person name="Aftuck L."/>
            <person name="Alexander A."/>
            <person name="An P."/>
            <person name="Anderson E."/>
            <person name="Anderson S."/>
            <person name="Arachi H."/>
            <person name="Azer M."/>
            <person name="Bachantsang P."/>
            <person name="Barry A."/>
            <person name="Bayul T."/>
            <person name="Berlin A."/>
            <person name="Bessette D."/>
            <person name="Bloom T."/>
            <person name="Blye J."/>
            <person name="Boguslavskiy L."/>
            <person name="Bonnet C."/>
            <person name="Boukhgalter B."/>
            <person name="Bourzgui I."/>
            <person name="Brown A."/>
            <person name="Cahill P."/>
            <person name="Channer S."/>
            <person name="Cheshatsang Y."/>
            <person name="Chuda L."/>
            <person name="Citroen M."/>
            <person name="Collymore A."/>
            <person name="Cooke P."/>
            <person name="Costello M."/>
            <person name="D'Aco K."/>
            <person name="Daza R."/>
            <person name="De Haan G."/>
            <person name="DeGray S."/>
            <person name="DeMaso C."/>
            <person name="Dhargay N."/>
            <person name="Dooley K."/>
            <person name="Dooley E."/>
            <person name="Doricent M."/>
            <person name="Dorje P."/>
            <person name="Dorjee K."/>
            <person name="Dupes A."/>
            <person name="Elong R."/>
            <person name="Falk J."/>
            <person name="Farina A."/>
            <person name="Faro S."/>
            <person name="Ferguson D."/>
            <person name="Fisher S."/>
            <person name="Foley C.D."/>
            <person name="Franke A."/>
            <person name="Friedrich D."/>
            <person name="Gadbois L."/>
            <person name="Gearin G."/>
            <person name="Gearin C.R."/>
            <person name="Giannoukos G."/>
            <person name="Goode T."/>
            <person name="Graham J."/>
            <person name="Grandbois E."/>
            <person name="Grewal S."/>
            <person name="Gyaltsen K."/>
            <person name="Hafez N."/>
            <person name="Hagos B."/>
            <person name="Hall J."/>
            <person name="Henson C."/>
            <person name="Hollinger A."/>
            <person name="Honan T."/>
            <person name="Huard M.D."/>
            <person name="Hughes L."/>
            <person name="Hurhula B."/>
            <person name="Husby M.E."/>
            <person name="Kamat A."/>
            <person name="Kanga B."/>
            <person name="Kashin S."/>
            <person name="Khazanovich D."/>
            <person name="Kisner P."/>
            <person name="Lance K."/>
            <person name="Lara M."/>
            <person name="Lee W."/>
            <person name="Lennon N."/>
            <person name="Letendre F."/>
            <person name="LeVine R."/>
            <person name="Lipovsky A."/>
            <person name="Liu X."/>
            <person name="Liu J."/>
            <person name="Liu S."/>
            <person name="Lokyitsang T."/>
            <person name="Lokyitsang Y."/>
            <person name="Lubonja R."/>
            <person name="Lui A."/>
            <person name="MacDonald P."/>
            <person name="Magnisalis V."/>
            <person name="Maru K."/>
            <person name="Matthews C."/>
            <person name="McCusker W."/>
            <person name="McDonough S."/>
            <person name="Mehta T."/>
            <person name="Meldrim J."/>
            <person name="Meneus L."/>
            <person name="Mihai O."/>
            <person name="Mihalev A."/>
            <person name="Mihova T."/>
            <person name="Mittelman R."/>
            <person name="Mlenga V."/>
            <person name="Montmayeur A."/>
            <person name="Mulrain L."/>
            <person name="Navidi A."/>
            <person name="Naylor J."/>
            <person name="Negash T."/>
            <person name="Nguyen T."/>
            <person name="Nguyen N."/>
            <person name="Nicol R."/>
            <person name="Norbu C."/>
            <person name="Norbu N."/>
            <person name="Novod N."/>
            <person name="O'Neill B."/>
            <person name="Osman S."/>
            <person name="Markiewicz E."/>
            <person name="Oyono O.L."/>
            <person name="Patti C."/>
            <person name="Phunkhang P."/>
            <person name="Pierre F."/>
            <person name="Priest M."/>
            <person name="Raghuraman S."/>
            <person name="Rege F."/>
            <person name="Reyes R."/>
            <person name="Rise C."/>
            <person name="Rogov P."/>
            <person name="Ross K."/>
            <person name="Ryan E."/>
            <person name="Settipalli S."/>
            <person name="Shea T."/>
            <person name="Sherpa N."/>
            <person name="Shi L."/>
            <person name="Shih D."/>
            <person name="Sparrow T."/>
            <person name="Spaulding J."/>
            <person name="Stalker J."/>
            <person name="Stange-Thomann N."/>
            <person name="Stavropoulos S."/>
            <person name="Stone C."/>
            <person name="Strader C."/>
            <person name="Tesfaye S."/>
            <person name="Thomson T."/>
            <person name="Thoulutsang Y."/>
            <person name="Thoulutsang D."/>
            <person name="Topham K."/>
            <person name="Topping I."/>
            <person name="Tsamla T."/>
            <person name="Vassiliev H."/>
            <person name="Vo A."/>
            <person name="Wangchuk T."/>
            <person name="Wangdi T."/>
            <person name="Weiand M."/>
            <person name="Wilkinson J."/>
            <person name="Wilson A."/>
            <person name="Yadav S."/>
            <person name="Young G."/>
            <person name="Yu Q."/>
            <person name="Zembek L."/>
            <person name="Zhong D."/>
            <person name="Zimmer A."/>
            <person name="Zwirko Z."/>
            <person name="Jaffe D.B."/>
            <person name="Alvarez P."/>
            <person name="Brockman W."/>
            <person name="Butler J."/>
            <person name="Chin C."/>
            <person name="Gnerre S."/>
            <person name="Grabherr M."/>
            <person name="Kleber M."/>
            <person name="Mauceli E."/>
            <person name="MacCallum I."/>
        </authorList>
    </citation>
    <scope>NUCLEOTIDE SEQUENCE [LARGE SCALE GENOMIC DNA]</scope>
    <source>
        <strain evidence="7">Tucson 15010-1051.87</strain>
    </source>
</reference>
<dbReference type="InterPro" id="IPR020901">
    <property type="entry name" value="Prtase_inh_Kunz-CS"/>
</dbReference>
<name>A0A0Q9WL61_DROVI</name>
<dbReference type="AlphaFoldDB" id="A0A0Q9WL61"/>
<dbReference type="InterPro" id="IPR050098">
    <property type="entry name" value="TFPI/VKTCI-like"/>
</dbReference>
<keyword evidence="3" id="KW-1015">Disulfide bond</keyword>
<dbReference type="PROSITE" id="PS50279">
    <property type="entry name" value="BPTI_KUNITZ_2"/>
    <property type="match status" value="1"/>
</dbReference>
<accession>A0A0Q9WL61</accession>
<dbReference type="GO" id="GO:0004867">
    <property type="term" value="F:serine-type endopeptidase inhibitor activity"/>
    <property type="evidence" value="ECO:0007669"/>
    <property type="project" value="UniProtKB-KW"/>
</dbReference>
<sequence length="79" mass="9335">MKFTIAVFFACALLEIVLGQRQDPRCLERPSEHGLCYEGHDKWTYYPQINQCKIFTYNGCQGNGNRFESRSDCERYCKR</sequence>
<evidence type="ECO:0000256" key="3">
    <source>
        <dbReference type="ARBA" id="ARBA00023157"/>
    </source>
</evidence>
<protein>
    <recommendedName>
        <fullName evidence="5">BPTI/Kunitz inhibitor domain-containing protein</fullName>
    </recommendedName>
</protein>
<dbReference type="GO" id="GO:0005615">
    <property type="term" value="C:extracellular space"/>
    <property type="evidence" value="ECO:0007669"/>
    <property type="project" value="TreeGrafter"/>
</dbReference>
<dbReference type="InterPro" id="IPR002223">
    <property type="entry name" value="Kunitz_BPTI"/>
</dbReference>
<keyword evidence="2" id="KW-0722">Serine protease inhibitor</keyword>
<dbReference type="SMART" id="SM00131">
    <property type="entry name" value="KU"/>
    <property type="match status" value="1"/>
</dbReference>
<feature type="signal peptide" evidence="4">
    <location>
        <begin position="1"/>
        <end position="19"/>
    </location>
</feature>
<dbReference type="SUPFAM" id="SSF57362">
    <property type="entry name" value="BPTI-like"/>
    <property type="match status" value="1"/>
</dbReference>
<feature type="chain" id="PRO_5006386888" description="BPTI/Kunitz inhibitor domain-containing protein" evidence="4">
    <location>
        <begin position="20"/>
        <end position="79"/>
    </location>
</feature>
<dbReference type="CDD" id="cd00109">
    <property type="entry name" value="Kunitz-type"/>
    <property type="match status" value="1"/>
</dbReference>
<evidence type="ECO:0000256" key="4">
    <source>
        <dbReference type="SAM" id="SignalP"/>
    </source>
</evidence>
<dbReference type="OrthoDB" id="7857975at2759"/>
<evidence type="ECO:0000256" key="2">
    <source>
        <dbReference type="ARBA" id="ARBA00022900"/>
    </source>
</evidence>
<organism evidence="6 7">
    <name type="scientific">Drosophila virilis</name>
    <name type="common">Fruit fly</name>
    <dbReference type="NCBI Taxonomy" id="7244"/>
    <lineage>
        <taxon>Eukaryota</taxon>
        <taxon>Metazoa</taxon>
        <taxon>Ecdysozoa</taxon>
        <taxon>Arthropoda</taxon>
        <taxon>Hexapoda</taxon>
        <taxon>Insecta</taxon>
        <taxon>Pterygota</taxon>
        <taxon>Neoptera</taxon>
        <taxon>Endopterygota</taxon>
        <taxon>Diptera</taxon>
        <taxon>Brachycera</taxon>
        <taxon>Muscomorpha</taxon>
        <taxon>Ephydroidea</taxon>
        <taxon>Drosophilidae</taxon>
        <taxon>Drosophila</taxon>
    </lineage>
</organism>